<organism evidence="1 2">
    <name type="scientific">Bacteroides fragilis str. 3998T(B)3</name>
    <dbReference type="NCBI Taxonomy" id="1339316"/>
    <lineage>
        <taxon>Bacteria</taxon>
        <taxon>Pseudomonadati</taxon>
        <taxon>Bacteroidota</taxon>
        <taxon>Bacteroidia</taxon>
        <taxon>Bacteroidales</taxon>
        <taxon>Bacteroidaceae</taxon>
        <taxon>Bacteroides</taxon>
    </lineage>
</organism>
<evidence type="ECO:0000313" key="1">
    <source>
        <dbReference type="EMBL" id="EXY90836.1"/>
    </source>
</evidence>
<dbReference type="EMBL" id="JGDB01000115">
    <property type="protein sequence ID" value="EXY90836.1"/>
    <property type="molecule type" value="Genomic_DNA"/>
</dbReference>
<gene>
    <name evidence="1" type="ORF">M125_2462</name>
</gene>
<reference evidence="1 2" key="1">
    <citation type="submission" date="2014-02" db="EMBL/GenBank/DDBJ databases">
        <authorList>
            <person name="Sears C."/>
            <person name="Carroll K."/>
            <person name="Sack B.R."/>
            <person name="Qadri F."/>
            <person name="Myers L.L."/>
            <person name="Chung G.-T."/>
            <person name="Escheverria P."/>
            <person name="Fraser C.M."/>
            <person name="Sadzewicz L."/>
            <person name="Shefchek K.A."/>
            <person name="Tallon L."/>
            <person name="Das S.P."/>
            <person name="Daugherty S."/>
            <person name="Mongodin E.F."/>
        </authorList>
    </citation>
    <scope>NUCLEOTIDE SEQUENCE [LARGE SCALE GENOMIC DNA]</scope>
    <source>
        <strain evidence="2">3998T(B)3</strain>
    </source>
</reference>
<proteinExistence type="predicted"/>
<sequence length="37" mass="4001">MMAITLSFLYLNKHHKLGGSAIATNIGKRKITISTIG</sequence>
<accession>A0A015V607</accession>
<dbReference type="Proteomes" id="UP000020773">
    <property type="component" value="Unassembled WGS sequence"/>
</dbReference>
<evidence type="ECO:0000313" key="2">
    <source>
        <dbReference type="Proteomes" id="UP000020773"/>
    </source>
</evidence>
<dbReference type="PATRIC" id="fig|1339316.3.peg.2365"/>
<name>A0A015V607_BACFG</name>
<dbReference type="AlphaFoldDB" id="A0A015V607"/>
<comment type="caution">
    <text evidence="1">The sequence shown here is derived from an EMBL/GenBank/DDBJ whole genome shotgun (WGS) entry which is preliminary data.</text>
</comment>
<protein>
    <submittedName>
        <fullName evidence="1">Uncharacterized protein</fullName>
    </submittedName>
</protein>